<keyword evidence="3" id="KW-1185">Reference proteome</keyword>
<evidence type="ECO:0000313" key="2">
    <source>
        <dbReference type="EMBL" id="ONK73040.1"/>
    </source>
</evidence>
<dbReference type="EMBL" id="CM007384">
    <property type="protein sequence ID" value="ONK73040.1"/>
    <property type="molecule type" value="Genomic_DNA"/>
</dbReference>
<organism evidence="2 3">
    <name type="scientific">Asparagus officinalis</name>
    <name type="common">Garden asparagus</name>
    <dbReference type="NCBI Taxonomy" id="4686"/>
    <lineage>
        <taxon>Eukaryota</taxon>
        <taxon>Viridiplantae</taxon>
        <taxon>Streptophyta</taxon>
        <taxon>Embryophyta</taxon>
        <taxon>Tracheophyta</taxon>
        <taxon>Spermatophyta</taxon>
        <taxon>Magnoliopsida</taxon>
        <taxon>Liliopsida</taxon>
        <taxon>Asparagales</taxon>
        <taxon>Asparagaceae</taxon>
        <taxon>Asparagoideae</taxon>
        <taxon>Asparagus</taxon>
    </lineage>
</organism>
<dbReference type="Proteomes" id="UP000243459">
    <property type="component" value="Chromosome 4"/>
</dbReference>
<proteinExistence type="predicted"/>
<gene>
    <name evidence="2" type="ORF">A4U43_C04F26510</name>
</gene>
<accession>A0A5P1F950</accession>
<feature type="region of interest" description="Disordered" evidence="1">
    <location>
        <begin position="1"/>
        <end position="22"/>
    </location>
</feature>
<reference evidence="3" key="1">
    <citation type="journal article" date="2017" name="Nat. Commun.">
        <title>The asparagus genome sheds light on the origin and evolution of a young Y chromosome.</title>
        <authorList>
            <person name="Harkess A."/>
            <person name="Zhou J."/>
            <person name="Xu C."/>
            <person name="Bowers J.E."/>
            <person name="Van der Hulst R."/>
            <person name="Ayyampalayam S."/>
            <person name="Mercati F."/>
            <person name="Riccardi P."/>
            <person name="McKain M.R."/>
            <person name="Kakrana A."/>
            <person name="Tang H."/>
            <person name="Ray J."/>
            <person name="Groenendijk J."/>
            <person name="Arikit S."/>
            <person name="Mathioni S.M."/>
            <person name="Nakano M."/>
            <person name="Shan H."/>
            <person name="Telgmann-Rauber A."/>
            <person name="Kanno A."/>
            <person name="Yue Z."/>
            <person name="Chen H."/>
            <person name="Li W."/>
            <person name="Chen Y."/>
            <person name="Xu X."/>
            <person name="Zhang Y."/>
            <person name="Luo S."/>
            <person name="Chen H."/>
            <person name="Gao J."/>
            <person name="Mao Z."/>
            <person name="Pires J.C."/>
            <person name="Luo M."/>
            <person name="Kudrna D."/>
            <person name="Wing R.A."/>
            <person name="Meyers B.C."/>
            <person name="Yi K."/>
            <person name="Kong H."/>
            <person name="Lavrijsen P."/>
            <person name="Sunseri F."/>
            <person name="Falavigna A."/>
            <person name="Ye Y."/>
            <person name="Leebens-Mack J.H."/>
            <person name="Chen G."/>
        </authorList>
    </citation>
    <scope>NUCLEOTIDE SEQUENCE [LARGE SCALE GENOMIC DNA]</scope>
    <source>
        <strain evidence="3">cv. DH0086</strain>
    </source>
</reference>
<name>A0A5P1F950_ASPOF</name>
<protein>
    <submittedName>
        <fullName evidence="2">Uncharacterized protein</fullName>
    </submittedName>
</protein>
<evidence type="ECO:0000256" key="1">
    <source>
        <dbReference type="SAM" id="MobiDB-lite"/>
    </source>
</evidence>
<dbReference type="AlphaFoldDB" id="A0A5P1F950"/>
<dbReference type="Gramene" id="ONK73040">
    <property type="protein sequence ID" value="ONK73040"/>
    <property type="gene ID" value="A4U43_C04F26510"/>
</dbReference>
<evidence type="ECO:0000313" key="3">
    <source>
        <dbReference type="Proteomes" id="UP000243459"/>
    </source>
</evidence>
<sequence length="89" mass="9913">MGVSFDESVRPPTSRSEVSDVRAPSDLRLRKPVVLEAKVEAFHDVGALCHGGRRRDSSDYGGTLSVSFNFAKIFKDDLAQLVKAFRFRL</sequence>